<name>A0ABP0PSV2_9DINO</name>
<evidence type="ECO:0000313" key="1">
    <source>
        <dbReference type="EMBL" id="CAK9078503.1"/>
    </source>
</evidence>
<reference evidence="1 2" key="1">
    <citation type="submission" date="2024-02" db="EMBL/GenBank/DDBJ databases">
        <authorList>
            <person name="Chen Y."/>
            <person name="Shah S."/>
            <person name="Dougan E. K."/>
            <person name="Thang M."/>
            <person name="Chan C."/>
        </authorList>
    </citation>
    <scope>NUCLEOTIDE SEQUENCE [LARGE SCALE GENOMIC DNA]</scope>
</reference>
<dbReference type="EMBL" id="CAXAMM010038446">
    <property type="protein sequence ID" value="CAK9078503.1"/>
    <property type="molecule type" value="Genomic_DNA"/>
</dbReference>
<organism evidence="1 2">
    <name type="scientific">Durusdinium trenchii</name>
    <dbReference type="NCBI Taxonomy" id="1381693"/>
    <lineage>
        <taxon>Eukaryota</taxon>
        <taxon>Sar</taxon>
        <taxon>Alveolata</taxon>
        <taxon>Dinophyceae</taxon>
        <taxon>Suessiales</taxon>
        <taxon>Symbiodiniaceae</taxon>
        <taxon>Durusdinium</taxon>
    </lineage>
</organism>
<sequence>MSVLSLTYEAWTALLHAEILEIVDVPLARNSWAHLLAVLRRTFDIAVPAFDPQTWASAMEVRFGSDWAAACQSPRSFPALWQPLLLRHSLHLPAQHADIRSLHACHAFLVGLGIPISFNTWQRVRAMALHAHPASLPDLSPPALARLLWALHGPAAAAPAHCPDDTFAAGLQHLHDFLFRSAPADAPQPLPSQPPRRPICRRALRARLLTTANTLQDLAAASIAPHPLPPSDLSGRLLELSHGLQDVLLRLPPSTSVRAASLANLRPRKRARIGPQPPATSS</sequence>
<protein>
    <submittedName>
        <fullName evidence="1">Uncharacterized protein</fullName>
    </submittedName>
</protein>
<keyword evidence="2" id="KW-1185">Reference proteome</keyword>
<gene>
    <name evidence="1" type="ORF">SCF082_LOCUS37528</name>
</gene>
<accession>A0ABP0PSV2</accession>
<dbReference type="Proteomes" id="UP001642464">
    <property type="component" value="Unassembled WGS sequence"/>
</dbReference>
<proteinExistence type="predicted"/>
<comment type="caution">
    <text evidence="1">The sequence shown here is derived from an EMBL/GenBank/DDBJ whole genome shotgun (WGS) entry which is preliminary data.</text>
</comment>
<evidence type="ECO:0000313" key="2">
    <source>
        <dbReference type="Proteomes" id="UP001642464"/>
    </source>
</evidence>